<sequence>MQQPAQKPVFPEENRAFGLSETARLWPADRVERRAISTLTPSARNARQHTDAQISQLMASIREWGWTMPILIDEVGSIIAGHGRVLAGEQLGLDEVPVMVARGWSEAQKRAYLIADNKLTENGGWDDALLRIELGDLAEMGMAQLTGFNEVELRELGVGVEGLPGMPPLADGEKSPFQQMTFILLTTQAETINAAIELAISRLGPPTDADENKNQNGNALAAICSAYLGEQ</sequence>
<dbReference type="InterPro" id="IPR003115">
    <property type="entry name" value="ParB_N"/>
</dbReference>
<dbReference type="CDD" id="cd16403">
    <property type="entry name" value="ParB_N_like_MT"/>
    <property type="match status" value="1"/>
</dbReference>
<protein>
    <recommendedName>
        <fullName evidence="1">ParB-like N-terminal domain-containing protein</fullName>
    </recommendedName>
</protein>
<dbReference type="EMBL" id="AP023095">
    <property type="protein sequence ID" value="BCE55194.1"/>
    <property type="molecule type" value="Genomic_DNA"/>
</dbReference>
<name>A0A810AM64_9BRAD</name>
<dbReference type="Gene3D" id="3.90.1530.10">
    <property type="entry name" value="Conserved hypothetical protein from pyrococcus furiosus pfu- 392566-001, ParB domain"/>
    <property type="match status" value="1"/>
</dbReference>
<dbReference type="InterPro" id="IPR050336">
    <property type="entry name" value="Chromosome_partition/occlusion"/>
</dbReference>
<dbReference type="SMART" id="SM00470">
    <property type="entry name" value="ParB"/>
    <property type="match status" value="1"/>
</dbReference>
<dbReference type="SUPFAM" id="SSF110849">
    <property type="entry name" value="ParB/Sulfiredoxin"/>
    <property type="match status" value="1"/>
</dbReference>
<dbReference type="GO" id="GO:0045881">
    <property type="term" value="P:positive regulation of sporulation resulting in formation of a cellular spore"/>
    <property type="evidence" value="ECO:0007669"/>
    <property type="project" value="TreeGrafter"/>
</dbReference>
<evidence type="ECO:0000259" key="1">
    <source>
        <dbReference type="SMART" id="SM00470"/>
    </source>
</evidence>
<organism evidence="3">
    <name type="scientific">Bradyrhizobium diazoefficiens</name>
    <dbReference type="NCBI Taxonomy" id="1355477"/>
    <lineage>
        <taxon>Bacteria</taxon>
        <taxon>Pseudomonadati</taxon>
        <taxon>Pseudomonadota</taxon>
        <taxon>Alphaproteobacteria</taxon>
        <taxon>Hyphomicrobiales</taxon>
        <taxon>Nitrobacteraceae</taxon>
        <taxon>Bradyrhizobium</taxon>
    </lineage>
</organism>
<dbReference type="InterPro" id="IPR036086">
    <property type="entry name" value="ParB/Sulfiredoxin_sf"/>
</dbReference>
<accession>A0A810AM64</accession>
<evidence type="ECO:0000313" key="3">
    <source>
        <dbReference type="EMBL" id="BCE63928.1"/>
    </source>
</evidence>
<reference evidence="3" key="2">
    <citation type="submission" date="2020-05" db="EMBL/GenBank/DDBJ databases">
        <title>Complete genome sequence of Bradyrhizobium diazoefficiens XF6 isolated from soybean nodule.</title>
        <authorList>
            <person name="Noda R."/>
            <person name="Kakizaki K."/>
            <person name="Minamisawa K."/>
        </authorList>
    </citation>
    <scope>NUCLEOTIDE SEQUENCE</scope>
    <source>
        <strain evidence="3">XF6</strain>
    </source>
</reference>
<evidence type="ECO:0000313" key="2">
    <source>
        <dbReference type="EMBL" id="BCE55194.1"/>
    </source>
</evidence>
<gene>
    <name evidence="2" type="ORF">XF5B_27060</name>
    <name evidence="3" type="ORF">XF6B_27270</name>
</gene>
<dbReference type="GO" id="GO:0007059">
    <property type="term" value="P:chromosome segregation"/>
    <property type="evidence" value="ECO:0007669"/>
    <property type="project" value="TreeGrafter"/>
</dbReference>
<dbReference type="PANTHER" id="PTHR33375:SF1">
    <property type="entry name" value="CHROMOSOME-PARTITIONING PROTEIN PARB-RELATED"/>
    <property type="match status" value="1"/>
</dbReference>
<dbReference type="GO" id="GO:0005694">
    <property type="term" value="C:chromosome"/>
    <property type="evidence" value="ECO:0007669"/>
    <property type="project" value="TreeGrafter"/>
</dbReference>
<dbReference type="AlphaFoldDB" id="A0A810AM64"/>
<reference evidence="2" key="1">
    <citation type="submission" date="2020-05" db="EMBL/GenBank/DDBJ databases">
        <title>Complete genome sequence of Bradyrhizobium diazoefficiens XF5 isolated from soybean nodule.</title>
        <authorList>
            <person name="Noda R."/>
            <person name="Kakizaki K."/>
            <person name="Minamisawa K."/>
        </authorList>
    </citation>
    <scope>NUCLEOTIDE SEQUENCE</scope>
    <source>
        <strain evidence="2">XF5</strain>
    </source>
</reference>
<dbReference type="EMBL" id="AP023096">
    <property type="protein sequence ID" value="BCE63928.1"/>
    <property type="molecule type" value="Genomic_DNA"/>
</dbReference>
<dbReference type="PANTHER" id="PTHR33375">
    <property type="entry name" value="CHROMOSOME-PARTITIONING PROTEIN PARB-RELATED"/>
    <property type="match status" value="1"/>
</dbReference>
<dbReference type="RefSeq" id="WP_182869786.1">
    <property type="nucleotide sequence ID" value="NZ_AP022638.1"/>
</dbReference>
<feature type="domain" description="ParB-like N-terminal" evidence="1">
    <location>
        <begin position="32"/>
        <end position="117"/>
    </location>
</feature>
<dbReference type="Pfam" id="PF02195">
    <property type="entry name" value="ParB_N"/>
    <property type="match status" value="1"/>
</dbReference>
<proteinExistence type="predicted"/>